<comment type="cofactor">
    <cofactor evidence="1">
        <name>L-ascorbate</name>
        <dbReference type="ChEBI" id="CHEBI:38290"/>
    </cofactor>
</comment>
<dbReference type="GO" id="GO:0016705">
    <property type="term" value="F:oxidoreductase activity, acting on paired donors, with incorporation or reduction of molecular oxygen"/>
    <property type="evidence" value="ECO:0007669"/>
    <property type="project" value="InterPro"/>
</dbReference>
<feature type="region of interest" description="Disordered" evidence="7">
    <location>
        <begin position="1"/>
        <end position="33"/>
    </location>
</feature>
<proteinExistence type="predicted"/>
<dbReference type="GO" id="GO:0031418">
    <property type="term" value="F:L-ascorbic acid binding"/>
    <property type="evidence" value="ECO:0007669"/>
    <property type="project" value="UniProtKB-KW"/>
</dbReference>
<dbReference type="SMART" id="SM00702">
    <property type="entry name" value="P4Hc"/>
    <property type="match status" value="1"/>
</dbReference>
<dbReference type="PANTHER" id="PTHR24014:SF4">
    <property type="entry name" value="2-OXOGLUTARATE AND IRON-DEPENDENT OXYGENASE DOMAIN-CONTAINING PROTEIN 2"/>
    <property type="match status" value="1"/>
</dbReference>
<dbReference type="InterPro" id="IPR006620">
    <property type="entry name" value="Pro_4_hyd_alph"/>
</dbReference>
<dbReference type="EMBL" id="CAKOGP040001112">
    <property type="protein sequence ID" value="CAJ1943032.1"/>
    <property type="molecule type" value="Genomic_DNA"/>
</dbReference>
<dbReference type="AlphaFoldDB" id="A0AAD2FLU9"/>
<dbReference type="PROSITE" id="PS51471">
    <property type="entry name" value="FE2OG_OXY"/>
    <property type="match status" value="1"/>
</dbReference>
<reference evidence="9" key="1">
    <citation type="submission" date="2023-08" db="EMBL/GenBank/DDBJ databases">
        <authorList>
            <person name="Audoor S."/>
            <person name="Bilcke G."/>
        </authorList>
    </citation>
    <scope>NUCLEOTIDE SEQUENCE</scope>
</reference>
<evidence type="ECO:0000256" key="1">
    <source>
        <dbReference type="ARBA" id="ARBA00001961"/>
    </source>
</evidence>
<keyword evidence="6" id="KW-0408">Iron</keyword>
<protein>
    <recommendedName>
        <fullName evidence="8">Fe2OG dioxygenase domain-containing protein</fullName>
    </recommendedName>
</protein>
<keyword evidence="10" id="KW-1185">Reference proteome</keyword>
<keyword evidence="3" id="KW-0847">Vitamin C</keyword>
<evidence type="ECO:0000256" key="2">
    <source>
        <dbReference type="ARBA" id="ARBA00022723"/>
    </source>
</evidence>
<name>A0AAD2FLU9_9STRA</name>
<dbReference type="Gene3D" id="2.60.120.620">
    <property type="entry name" value="q2cbj1_9rhob like domain"/>
    <property type="match status" value="1"/>
</dbReference>
<comment type="caution">
    <text evidence="9">The sequence shown here is derived from an EMBL/GenBank/DDBJ whole genome shotgun (WGS) entry which is preliminary data.</text>
</comment>
<evidence type="ECO:0000313" key="9">
    <source>
        <dbReference type="EMBL" id="CAJ1943032.1"/>
    </source>
</evidence>
<evidence type="ECO:0000256" key="5">
    <source>
        <dbReference type="ARBA" id="ARBA00023002"/>
    </source>
</evidence>
<evidence type="ECO:0000256" key="7">
    <source>
        <dbReference type="SAM" id="MobiDB-lite"/>
    </source>
</evidence>
<dbReference type="GO" id="GO:0051213">
    <property type="term" value="F:dioxygenase activity"/>
    <property type="evidence" value="ECO:0007669"/>
    <property type="project" value="UniProtKB-KW"/>
</dbReference>
<evidence type="ECO:0000256" key="3">
    <source>
        <dbReference type="ARBA" id="ARBA00022896"/>
    </source>
</evidence>
<evidence type="ECO:0000259" key="8">
    <source>
        <dbReference type="PROSITE" id="PS51471"/>
    </source>
</evidence>
<evidence type="ECO:0000256" key="6">
    <source>
        <dbReference type="ARBA" id="ARBA00023004"/>
    </source>
</evidence>
<sequence length="383" mass="43328">MSDSTQKIGGGAINEKQRKFQQEDGSIPETEHKTFNPASRSHLMHAIEGLDRYPAYLNRWSEDDILLLEESLENQLKKVRQQKEAIKGKRTNLKTVVENLCTKEPEWLEFLSPPKSWEELKTSILDEQIAAAIFRSRWFRRSQNQLPALSVQNVIDGSVKVEIDGGNLEPIMDEEMFDVYSFPLLAPSFCAKLRSYFSRVIQELEEDTDESLSRGFQDLDNLGLGWLNSLLLHLIVRPVSSHLYIETELNGGDLDWRQGYIAAYAADPTATKPRQRLVPHTDDSEVTLNIGIGEEFSGGLLNFWGLRGTSEAGKLVGQYQPEIGRAAIHSGRHFHEVTAITSGNRFAYILWARSWGGVRSSTCPCCWLNRRDDGSCISGPKWN</sequence>
<keyword evidence="5" id="KW-0560">Oxidoreductase</keyword>
<dbReference type="GO" id="GO:0005506">
    <property type="term" value="F:iron ion binding"/>
    <property type="evidence" value="ECO:0007669"/>
    <property type="project" value="InterPro"/>
</dbReference>
<dbReference type="Proteomes" id="UP001295423">
    <property type="component" value="Unassembled WGS sequence"/>
</dbReference>
<gene>
    <name evidence="9" type="ORF">CYCCA115_LOCUS8243</name>
</gene>
<keyword evidence="2" id="KW-0479">Metal-binding</keyword>
<dbReference type="InterPro" id="IPR005123">
    <property type="entry name" value="Oxoglu/Fe-dep_dioxygenase_dom"/>
</dbReference>
<evidence type="ECO:0000256" key="4">
    <source>
        <dbReference type="ARBA" id="ARBA00022964"/>
    </source>
</evidence>
<accession>A0AAD2FLU9</accession>
<evidence type="ECO:0000313" key="10">
    <source>
        <dbReference type="Proteomes" id="UP001295423"/>
    </source>
</evidence>
<keyword evidence="4" id="KW-0223">Dioxygenase</keyword>
<feature type="domain" description="Fe2OG dioxygenase" evidence="8">
    <location>
        <begin position="253"/>
        <end position="354"/>
    </location>
</feature>
<organism evidence="9 10">
    <name type="scientific">Cylindrotheca closterium</name>
    <dbReference type="NCBI Taxonomy" id="2856"/>
    <lineage>
        <taxon>Eukaryota</taxon>
        <taxon>Sar</taxon>
        <taxon>Stramenopiles</taxon>
        <taxon>Ochrophyta</taxon>
        <taxon>Bacillariophyta</taxon>
        <taxon>Bacillariophyceae</taxon>
        <taxon>Bacillariophycidae</taxon>
        <taxon>Bacillariales</taxon>
        <taxon>Bacillariaceae</taxon>
        <taxon>Cylindrotheca</taxon>
    </lineage>
</organism>
<dbReference type="PANTHER" id="PTHR24014">
    <property type="entry name" value="2-OXOGLUTARATE AND IRON-DEPENDENT OXYGENASE DOMAIN-CONTAINING PROTEIN 2"/>
    <property type="match status" value="1"/>
</dbReference>